<dbReference type="GO" id="GO:0006281">
    <property type="term" value="P:DNA repair"/>
    <property type="evidence" value="ECO:0007669"/>
    <property type="project" value="InterPro"/>
</dbReference>
<evidence type="ECO:0000259" key="24">
    <source>
        <dbReference type="PROSITE" id="PS51189"/>
    </source>
</evidence>
<feature type="domain" description="FAT" evidence="24">
    <location>
        <begin position="1878"/>
        <end position="2479"/>
    </location>
</feature>
<keyword evidence="7 20" id="KW-0158">Chromosome</keyword>
<evidence type="ECO:0000256" key="19">
    <source>
        <dbReference type="ARBA" id="ARBA00048679"/>
    </source>
</evidence>
<comment type="caution">
    <text evidence="26">The sequence shown here is derived from an EMBL/GenBank/DDBJ whole genome shotgun (WGS) entry which is preliminary data.</text>
</comment>
<dbReference type="PROSITE" id="PS50290">
    <property type="entry name" value="PI3_4_KINASE_3"/>
    <property type="match status" value="1"/>
</dbReference>
<keyword evidence="27" id="KW-1185">Reference proteome</keyword>
<evidence type="ECO:0000256" key="18">
    <source>
        <dbReference type="ARBA" id="ARBA00047899"/>
    </source>
</evidence>
<dbReference type="InterPro" id="IPR003152">
    <property type="entry name" value="FATC_dom"/>
</dbReference>
<dbReference type="SUPFAM" id="SSF48371">
    <property type="entry name" value="ARM repeat"/>
    <property type="match status" value="1"/>
</dbReference>
<dbReference type="SMART" id="SM00146">
    <property type="entry name" value="PI3Kc"/>
    <property type="match status" value="1"/>
</dbReference>
<evidence type="ECO:0000256" key="13">
    <source>
        <dbReference type="ARBA" id="ARBA00022840"/>
    </source>
</evidence>
<protein>
    <recommendedName>
        <fullName evidence="6 20">Serine/threonine-protein kinase Tel1</fullName>
        <ecNumber evidence="5 20">2.7.11.1</ecNumber>
    </recommendedName>
</protein>
<dbReference type="GO" id="GO:0006325">
    <property type="term" value="P:chromatin organization"/>
    <property type="evidence" value="ECO:0007669"/>
    <property type="project" value="UniProtKB-KW"/>
</dbReference>
<comment type="similarity">
    <text evidence="3 20">Belongs to the PI3/PI4-kinase family. ATM subfamily.</text>
</comment>
<evidence type="ECO:0000256" key="14">
    <source>
        <dbReference type="ARBA" id="ARBA00022853"/>
    </source>
</evidence>
<evidence type="ECO:0000256" key="11">
    <source>
        <dbReference type="ARBA" id="ARBA00022763"/>
    </source>
</evidence>
<dbReference type="GO" id="GO:0035556">
    <property type="term" value="P:intracellular signal transduction"/>
    <property type="evidence" value="ECO:0007669"/>
    <property type="project" value="UniProtKB-ARBA"/>
</dbReference>
<dbReference type="SUPFAM" id="SSF56112">
    <property type="entry name" value="Protein kinase-like (PK-like)"/>
    <property type="match status" value="1"/>
</dbReference>
<evidence type="ECO:0000256" key="9">
    <source>
        <dbReference type="ARBA" id="ARBA00022679"/>
    </source>
</evidence>
<feature type="coiled-coil region" evidence="21">
    <location>
        <begin position="2316"/>
        <end position="2343"/>
    </location>
</feature>
<comment type="subunit">
    <text evidence="4">Associates with DNA double-strand breaks.</text>
</comment>
<feature type="domain" description="FATC" evidence="25">
    <location>
        <begin position="2907"/>
        <end position="2939"/>
    </location>
</feature>
<evidence type="ECO:0000256" key="16">
    <source>
        <dbReference type="ARBA" id="ARBA00023242"/>
    </source>
</evidence>
<feature type="domain" description="PI3K/PI4K catalytic" evidence="23">
    <location>
        <begin position="2585"/>
        <end position="2896"/>
    </location>
</feature>
<keyword evidence="13 20" id="KW-0067">ATP-binding</keyword>
<dbReference type="Proteomes" id="UP001166286">
    <property type="component" value="Unassembled WGS sequence"/>
</dbReference>
<dbReference type="InterPro" id="IPR000403">
    <property type="entry name" value="PI3/4_kinase_cat_dom"/>
</dbReference>
<evidence type="ECO:0000256" key="5">
    <source>
        <dbReference type="ARBA" id="ARBA00012513"/>
    </source>
</evidence>
<dbReference type="PROSITE" id="PS00916">
    <property type="entry name" value="PI3_4_KINASE_2"/>
    <property type="match status" value="1"/>
</dbReference>
<dbReference type="FunFam" id="3.30.1010.10:FF:000019">
    <property type="entry name" value="Serine/threonine-protein kinase Tel1"/>
    <property type="match status" value="1"/>
</dbReference>
<keyword evidence="15 20" id="KW-0779">Telomere</keyword>
<evidence type="ECO:0000256" key="6">
    <source>
        <dbReference type="ARBA" id="ARBA00014619"/>
    </source>
</evidence>
<gene>
    <name evidence="26" type="ORF">JMJ35_009803</name>
</gene>
<dbReference type="Pfam" id="PF02260">
    <property type="entry name" value="FATC"/>
    <property type="match status" value="1"/>
</dbReference>
<dbReference type="SMART" id="SM01342">
    <property type="entry name" value="TAN"/>
    <property type="match status" value="1"/>
</dbReference>
<dbReference type="InterPro" id="IPR036940">
    <property type="entry name" value="PI3/4_kinase_cat_sf"/>
</dbReference>
<comment type="catalytic activity">
    <reaction evidence="19">
        <text>L-seryl-[protein] + ATP = O-phospho-L-seryl-[protein] + ADP + H(+)</text>
        <dbReference type="Rhea" id="RHEA:17989"/>
        <dbReference type="Rhea" id="RHEA-COMP:9863"/>
        <dbReference type="Rhea" id="RHEA-COMP:11604"/>
        <dbReference type="ChEBI" id="CHEBI:15378"/>
        <dbReference type="ChEBI" id="CHEBI:29999"/>
        <dbReference type="ChEBI" id="CHEBI:30616"/>
        <dbReference type="ChEBI" id="CHEBI:83421"/>
        <dbReference type="ChEBI" id="CHEBI:456216"/>
        <dbReference type="EC" id="2.7.11.1"/>
    </reaction>
</comment>
<proteinExistence type="inferred from homology"/>
<dbReference type="GO" id="GO:0005634">
    <property type="term" value="C:nucleus"/>
    <property type="evidence" value="ECO:0007669"/>
    <property type="project" value="UniProtKB-SubCell"/>
</dbReference>
<dbReference type="PROSITE" id="PS51189">
    <property type="entry name" value="FAT"/>
    <property type="match status" value="1"/>
</dbReference>
<evidence type="ECO:0000256" key="12">
    <source>
        <dbReference type="ARBA" id="ARBA00022777"/>
    </source>
</evidence>
<evidence type="ECO:0000256" key="3">
    <source>
        <dbReference type="ARBA" id="ARBA00010769"/>
    </source>
</evidence>
<dbReference type="InterPro" id="IPR016024">
    <property type="entry name" value="ARM-type_fold"/>
</dbReference>
<dbReference type="PANTHER" id="PTHR37079:SF4">
    <property type="entry name" value="SERINE_THREONINE-PROTEIN KINASE ATM"/>
    <property type="match status" value="1"/>
</dbReference>
<evidence type="ECO:0000313" key="26">
    <source>
        <dbReference type="EMBL" id="KAK0507914.1"/>
    </source>
</evidence>
<dbReference type="InterPro" id="IPR014009">
    <property type="entry name" value="PIK_FAT"/>
</dbReference>
<evidence type="ECO:0000256" key="10">
    <source>
        <dbReference type="ARBA" id="ARBA00022741"/>
    </source>
</evidence>
<evidence type="ECO:0000313" key="27">
    <source>
        <dbReference type="Proteomes" id="UP001166286"/>
    </source>
</evidence>
<keyword evidence="11 20" id="KW-0227">DNA damage</keyword>
<sequence length="2939" mass="330024">MGEVKGRKDINDALAKVHSEKVDERLAGLVGLKKIISENRQGSQLKKLKDDNYHVILEAVFRVAKLEVSNSVRATKYTKPRVEARLLACAGVIRITVEVALQKLRYKTVKALVEHIIQTLPTADAGYCEPLLNDYFKALATLLEYKAHPEHFLGDEWHELVDFCLETIRDLMRPAESSDSSHMNGAKGPHRISLTQNYSSRSVTPSIAGDHGPKSESRASQRSAAYPRLRECDRDLVLCLQHLTSVPNAPIFDRANVILTTLVELLHSYPKVSKIQQAALECINSIMSRVVANDIELASQVMTQMLPLIRGFWEAKDAPRKDALLILLSYGEVLLPRIIRLDQAGDNKAALVALVEVLRNDYSLRRDREQLQLDDLAFCDCTCSANRQMPLSTKTLGVRPGCFRAEHPWCLISTSAAIIVALEANTTTHDHPKGPDAEDNKPKRQRLTHPIDDIFDLTKGSDKLYALQMLVFVFDGLELEEGALQGRLESLLLCLSDDNSLITSWAMLTVNSAASQQAACAASLKDLWLQVWRLVARHVTSTSTGRAACQLMAVLLDCGLVGYPNIADLVESMIKSVDLNGPAECDDSSTTLWTILLVLRGREHLSSASEPFDSVLRWLFGRWSPAKMRDRHHAMNIAQQNSVFCILRLICTCLGLSPPEASQQPALNLGLLSQTRLRCQRDRELMRYLLLVKDESTNKTPRQSISKFEASSIKITDAKFQDLAKATLELMASEASVLLRDYFPSTSEISSSINMDIIRISVSFSIIGYALLSSFRMQGVRNKDHLGSNLDQLKSGLRQCVLHHRERRDLANGLFATFGSSTVSIEQLITGTDILTKGTIAMSQGFDRDFWDGVLRSKELYGLDNGEDAMDLDDEFESQRSNSREDYSAVDDIHAEVPAATNTNAFHASVATRVCFMSKVETSMDGESAVAQATSSSVDYLTSLPSQGFLLSRYFLRELFDSKNQIAEEDGNTLLQYAAQVLIRPYESERSEVAMGVSLEIMTYLANMWTDKEAGEIADAGAALYSWFINIALKKGISSPHVHICLSSMLHEIIKIRPEYAKSLSLQSARTCLFEVLREGNVVVKFHIGSNIADIFGLFVLKEHEHILEDVIATLPNNLIWIEGIALRLFVLARLAASWSTLLRRCVYAILECPRVAPDCEGHARTCLEHITAALDLTEPQDLFKLFSSQILYTWLVSHPLKTIPYSIFAYSSLSDLLGDVRDEVVGQIMMRGKDDEAARLVEDLGVAFEILLESSFSKASAYSIARDVAVRPSADSQVSRAEVRLRSSFDKEKYSSLTVENFARILAVLFKTMDLDDPIEKGFQKHPEYSKAYSTYKQILTSTGPEKVLPSSQQPSFKCRFLFDEIDFLCHRAGYDAESLWTPGLYVFVYREILDGIHPALGSLHACSVLRRLRILICMAGTTAREQYPLEMALHSLEPYLTDAQCAEEAIGLSQYLLDHGSQYLEEAPSFLIGHAVSSLTSMKAFFESTQDSTTQESQFRATMSRAQTFHTWFATYLEHYKSAHLSEESRRCFKTIVNAASKIQTGGNTRKGTYESDLLLELLEDQRSGRNLLDQPCKDRILRFLCTSFDSPSDFRDDILGSDEQARCYAPVVWKMCQRGISSQNFLLWAGRVLGRAYAGQGLIDRTLLYELHPDLEREMIGDQATPASSHSRKHIFQLLCDILTESQSSRVGKGEATLRSIVSRTSGTNDFLECERYLPASLMTALLWKPYRSPAAEVHAPHSTKLREEVAFDKNLPAEEWVQVLCTALAHTAANDPLLSELALIIRSIRGIAEQTFPYILHLVLLRECGGQQTTKHIMSKACHYWFSECASNGETVIRSTQILLKAILYLRSQPLPNEISRADRARWLDLDYKEAAEAATKCYMFKSALMFLEIDYSEVLKTTRRTSGLKVQEPADLLLTIYENIDEQDAFYGVQQPSSLSSMMARLDYEQAGFKSLSFRGAYYDGQIRQFGGGRKEDEESILCALDNLDLNGLSQSLLNTMANAGRNAIDPVLRTARKLEQWDISAPVTYVSSASTIFRAFQGINSASNTSDLKSAIDLGFSEAMNQLCFDKGAKSSLHATLGSLATLAEADEVYSSRRSEHLYEVLGRFKDREHWMHFESFDHVKDIMSCRETIFSIMSKRPKLQELLRTSPRDARAVESHSLLASSKMSRLHGALQNALTTSTYLNQLVLPCEEAGVDISAAVKFESANVLWSQGEMAASIRMLQDLQKSLGSHAQLAHIGRPELLAKLGHQISEARLEKPDEIINQYLAPAIKELHGASDGDEAGEVFHGFASFCDQQLQNPDSLEDFERIERLRERKESEIQDLDRMIKSASSQGKDRDNLKRFRGTTKQWFDLDDREFQRLRETRQMFLRQSLENYLLCLKACDKYDSDALRFSALWLENYNSDLANTAVSKHVNQVGSRKFASLMNQWASRLLDVPGKFQTLLASLVLRICIDHPYHGMYQIFAMSKSKGGKDETSLARFAAANKIVQQLKSCDKRIDERWNALHNTNVHFVKFAAEKLDSPSIKQGSRVPLRQFNTGRKVEQDVTSTKVPPPTAKIELRPDCNYSKIPFIAKFEPIFTVASGVSMPKIVTAIGTDGLKYKQLLKSGNDDLRQDSIMEQVFEQVSNLLRTQRATRQRNLKIRTYKVLPLTATAGIIEFVPNTIPLHEYLLPAHQRLFPKDLKPNNARKIIQDVQDKSDAKRIEQFRKVCDHFHPVLRYFFMERFETPDAWFEKRLAYTRSTAAISILGHVLGLGDRHGHNILLDEKTGEVVHIDLGIAFEQGRVLPVPEVVPFRLTRDIVDGMGITKTEGVFRRCCEFTLEALRNESYSIMMILDVLRYDPLYSWSVSPLRLKKMQDAATEDPRLAGGAEGEGKEAHQEPGEADRALTVVKKKLSKSLSVQATVNELIQVATDERNLAVLFCGWAAYA</sequence>
<dbReference type="GO" id="GO:0000781">
    <property type="term" value="C:chromosome, telomeric region"/>
    <property type="evidence" value="ECO:0007669"/>
    <property type="project" value="UniProtKB-SubCell"/>
</dbReference>
<dbReference type="PROSITE" id="PS51190">
    <property type="entry name" value="FATC"/>
    <property type="match status" value="1"/>
</dbReference>
<evidence type="ECO:0000256" key="21">
    <source>
        <dbReference type="SAM" id="Coils"/>
    </source>
</evidence>
<feature type="region of interest" description="Disordered" evidence="22">
    <location>
        <begin position="175"/>
        <end position="224"/>
    </location>
</feature>
<dbReference type="InterPro" id="IPR038980">
    <property type="entry name" value="ATM_plant"/>
</dbReference>
<feature type="compositionally biased region" description="Basic and acidic residues" evidence="22">
    <location>
        <begin position="2882"/>
        <end position="2893"/>
    </location>
</feature>
<keyword evidence="12 20" id="KW-0418">Kinase</keyword>
<evidence type="ECO:0000256" key="2">
    <source>
        <dbReference type="ARBA" id="ARBA00004574"/>
    </source>
</evidence>
<dbReference type="SMART" id="SM01343">
    <property type="entry name" value="FATC"/>
    <property type="match status" value="1"/>
</dbReference>
<evidence type="ECO:0000259" key="25">
    <source>
        <dbReference type="PROSITE" id="PS51190"/>
    </source>
</evidence>
<feature type="compositionally biased region" description="Polar residues" evidence="22">
    <location>
        <begin position="193"/>
        <end position="205"/>
    </location>
</feature>
<dbReference type="InterPro" id="IPR011009">
    <property type="entry name" value="Kinase-like_dom_sf"/>
</dbReference>
<dbReference type="EMBL" id="JAFEKC020000022">
    <property type="protein sequence ID" value="KAK0507914.1"/>
    <property type="molecule type" value="Genomic_DNA"/>
</dbReference>
<dbReference type="GO" id="GO:0005524">
    <property type="term" value="F:ATP binding"/>
    <property type="evidence" value="ECO:0007669"/>
    <property type="project" value="UniProtKB-KW"/>
</dbReference>
<evidence type="ECO:0000256" key="4">
    <source>
        <dbReference type="ARBA" id="ARBA00011370"/>
    </source>
</evidence>
<dbReference type="EC" id="2.7.11.1" evidence="5 20"/>
<evidence type="ECO:0000256" key="1">
    <source>
        <dbReference type="ARBA" id="ARBA00004123"/>
    </source>
</evidence>
<keyword evidence="10 20" id="KW-0547">Nucleotide-binding</keyword>
<reference evidence="26" key="1">
    <citation type="submission" date="2023-03" db="EMBL/GenBank/DDBJ databases">
        <title>Complete genome of Cladonia borealis.</title>
        <authorList>
            <person name="Park H."/>
        </authorList>
    </citation>
    <scope>NUCLEOTIDE SEQUENCE</scope>
    <source>
        <strain evidence="26">ANT050790</strain>
    </source>
</reference>
<dbReference type="Pfam" id="PF00454">
    <property type="entry name" value="PI3_PI4_kinase"/>
    <property type="match status" value="1"/>
</dbReference>
<evidence type="ECO:0000259" key="23">
    <source>
        <dbReference type="PROSITE" id="PS50290"/>
    </source>
</evidence>
<dbReference type="GO" id="GO:0004674">
    <property type="term" value="F:protein serine/threonine kinase activity"/>
    <property type="evidence" value="ECO:0007669"/>
    <property type="project" value="UniProtKB-KW"/>
</dbReference>
<dbReference type="PROSITE" id="PS00915">
    <property type="entry name" value="PI3_4_KINASE_1"/>
    <property type="match status" value="1"/>
</dbReference>
<dbReference type="InterPro" id="IPR021668">
    <property type="entry name" value="TAN"/>
</dbReference>
<keyword evidence="9 20" id="KW-0808">Transferase</keyword>
<evidence type="ECO:0000256" key="17">
    <source>
        <dbReference type="ARBA" id="ARBA00025079"/>
    </source>
</evidence>
<comment type="catalytic activity">
    <reaction evidence="18 20">
        <text>L-threonyl-[protein] + ATP = O-phospho-L-threonyl-[protein] + ADP + H(+)</text>
        <dbReference type="Rhea" id="RHEA:46608"/>
        <dbReference type="Rhea" id="RHEA-COMP:11060"/>
        <dbReference type="Rhea" id="RHEA-COMP:11605"/>
        <dbReference type="ChEBI" id="CHEBI:15378"/>
        <dbReference type="ChEBI" id="CHEBI:30013"/>
        <dbReference type="ChEBI" id="CHEBI:30616"/>
        <dbReference type="ChEBI" id="CHEBI:61977"/>
        <dbReference type="ChEBI" id="CHEBI:456216"/>
        <dbReference type="EC" id="2.7.11.1"/>
    </reaction>
</comment>
<dbReference type="CDD" id="cd05171">
    <property type="entry name" value="PIKKc_ATM"/>
    <property type="match status" value="1"/>
</dbReference>
<evidence type="ECO:0000256" key="20">
    <source>
        <dbReference type="RuleBase" id="RU365027"/>
    </source>
</evidence>
<evidence type="ECO:0000256" key="8">
    <source>
        <dbReference type="ARBA" id="ARBA00022527"/>
    </source>
</evidence>
<keyword evidence="14 20" id="KW-0156">Chromatin regulator</keyword>
<dbReference type="InterPro" id="IPR044107">
    <property type="entry name" value="PIKKc_ATM"/>
</dbReference>
<evidence type="ECO:0000256" key="15">
    <source>
        <dbReference type="ARBA" id="ARBA00022895"/>
    </source>
</evidence>
<dbReference type="Gene3D" id="1.10.1070.11">
    <property type="entry name" value="Phosphatidylinositol 3-/4-kinase, catalytic domain"/>
    <property type="match status" value="1"/>
</dbReference>
<keyword evidence="16 20" id="KW-0539">Nucleus</keyword>
<comment type="function">
    <text evidence="17 20">Serine/threonine protein kinase which activates checkpoint signaling upon genotoxic stresses such as ionizing radiation (IR), ultraviolet light (UV), or DNA replication stalling, thereby acting as a DNA damage sensor. Recognizes the substrate consensus sequence [ST]-Q. Phosphorylates histone H2A to form H2AS128ph (gamma-H2A) at sites of DNA damage, involved in the regulation of DNA damage response mechanism. Required for the control of telomere length and genome stability.</text>
</comment>
<dbReference type="Gene3D" id="3.30.1010.10">
    <property type="entry name" value="Phosphatidylinositol 3-kinase Catalytic Subunit, Chain A, domain 4"/>
    <property type="match status" value="1"/>
</dbReference>
<evidence type="ECO:0000256" key="22">
    <source>
        <dbReference type="SAM" id="MobiDB-lite"/>
    </source>
</evidence>
<name>A0AA39V1X0_9LECA</name>
<dbReference type="PANTHER" id="PTHR37079">
    <property type="entry name" value="SERINE/THREONINE-PROTEIN KINASE ATM"/>
    <property type="match status" value="1"/>
</dbReference>
<evidence type="ECO:0000256" key="7">
    <source>
        <dbReference type="ARBA" id="ARBA00022454"/>
    </source>
</evidence>
<keyword evidence="8 20" id="KW-0723">Serine/threonine-protein kinase</keyword>
<organism evidence="26 27">
    <name type="scientific">Cladonia borealis</name>
    <dbReference type="NCBI Taxonomy" id="184061"/>
    <lineage>
        <taxon>Eukaryota</taxon>
        <taxon>Fungi</taxon>
        <taxon>Dikarya</taxon>
        <taxon>Ascomycota</taxon>
        <taxon>Pezizomycotina</taxon>
        <taxon>Lecanoromycetes</taxon>
        <taxon>OSLEUM clade</taxon>
        <taxon>Lecanoromycetidae</taxon>
        <taxon>Lecanorales</taxon>
        <taxon>Lecanorineae</taxon>
        <taxon>Cladoniaceae</taxon>
        <taxon>Cladonia</taxon>
    </lineage>
</organism>
<feature type="region of interest" description="Disordered" evidence="22">
    <location>
        <begin position="2872"/>
        <end position="2893"/>
    </location>
</feature>
<comment type="subcellular location">
    <subcellularLocation>
        <location evidence="2 20">Chromosome</location>
        <location evidence="2 20">Telomere</location>
    </subcellularLocation>
    <subcellularLocation>
        <location evidence="1 20">Nucleus</location>
    </subcellularLocation>
</comment>
<dbReference type="Pfam" id="PF11640">
    <property type="entry name" value="TAN"/>
    <property type="match status" value="1"/>
</dbReference>
<keyword evidence="21" id="KW-0175">Coiled coil</keyword>
<dbReference type="InterPro" id="IPR018936">
    <property type="entry name" value="PI3/4_kinase_CS"/>
</dbReference>
<accession>A0AA39V1X0</accession>